<feature type="signal peptide" evidence="3">
    <location>
        <begin position="1"/>
        <end position="20"/>
    </location>
</feature>
<name>A0A6A5ZR35_9PLEO</name>
<feature type="binding site" evidence="2">
    <location>
        <position position="93"/>
    </location>
    <ligand>
        <name>substrate</name>
    </ligand>
</feature>
<dbReference type="EMBL" id="ML977312">
    <property type="protein sequence ID" value="KAF2121323.1"/>
    <property type="molecule type" value="Genomic_DNA"/>
</dbReference>
<gene>
    <name evidence="4" type="ORF">BDV96DRAFT_640719</name>
</gene>
<dbReference type="GO" id="GO:0004553">
    <property type="term" value="F:hydrolase activity, hydrolyzing O-glycosyl compounds"/>
    <property type="evidence" value="ECO:0007669"/>
    <property type="project" value="InterPro"/>
</dbReference>
<dbReference type="OrthoDB" id="64893at2759"/>
<dbReference type="PANTHER" id="PTHR34876">
    <property type="match status" value="1"/>
</dbReference>
<proteinExistence type="predicted"/>
<keyword evidence="4" id="KW-0378">Hydrolase</keyword>
<evidence type="ECO:0000313" key="4">
    <source>
        <dbReference type="EMBL" id="KAF2121323.1"/>
    </source>
</evidence>
<feature type="chain" id="PRO_5025426867" evidence="3">
    <location>
        <begin position="21"/>
        <end position="458"/>
    </location>
</feature>
<evidence type="ECO:0000256" key="2">
    <source>
        <dbReference type="PIRSR" id="PIRSR001100-2"/>
    </source>
</evidence>
<evidence type="ECO:0000313" key="5">
    <source>
        <dbReference type="Proteomes" id="UP000799770"/>
    </source>
</evidence>
<dbReference type="InterPro" id="IPR016288">
    <property type="entry name" value="Beta_cellobiohydrolase"/>
</dbReference>
<evidence type="ECO:0000256" key="1">
    <source>
        <dbReference type="PIRSR" id="PIRSR001100-1"/>
    </source>
</evidence>
<dbReference type="PANTHER" id="PTHR34876:SF2">
    <property type="entry name" value="GLUCANASE"/>
    <property type="match status" value="1"/>
</dbReference>
<dbReference type="GO" id="GO:0030245">
    <property type="term" value="P:cellulose catabolic process"/>
    <property type="evidence" value="ECO:0007669"/>
    <property type="project" value="InterPro"/>
</dbReference>
<protein>
    <submittedName>
        <fullName evidence="4">1, 4-beta cellobiohydrolase</fullName>
    </submittedName>
</protein>
<evidence type="ECO:0000256" key="3">
    <source>
        <dbReference type="SAM" id="SignalP"/>
    </source>
</evidence>
<organism evidence="4 5">
    <name type="scientific">Lophiotrema nucula</name>
    <dbReference type="NCBI Taxonomy" id="690887"/>
    <lineage>
        <taxon>Eukaryota</taxon>
        <taxon>Fungi</taxon>
        <taxon>Dikarya</taxon>
        <taxon>Ascomycota</taxon>
        <taxon>Pezizomycotina</taxon>
        <taxon>Dothideomycetes</taxon>
        <taxon>Pleosporomycetidae</taxon>
        <taxon>Pleosporales</taxon>
        <taxon>Lophiotremataceae</taxon>
        <taxon>Lophiotrema</taxon>
    </lineage>
</organism>
<sequence length="458" mass="51395">MVRAIVISAGFVLGSWSVCAYPRKGEVDTRQVRGKCDIPVVLDAGKNVWLNFTLHPNRYYRNQVLAAAEAIDVTDSKLKKRSLVVANSGSFLWIESKEDVSKIEDAAKDVPCDQILGIVVSGLTADGCDTATGHSPTRRDAGNYVADFTAPIARQIKANPNTAFALIIEPGILPFVVRNPYLKTCETAQKTYFDNIPSALKLFDLPNSITYLDAAHGGFFGWTRGTYKDSNERLNSPRDITSHLHQIWLAAGGPSLKQFRGIATNVKSYNSWDLSPGEAFQDETTVCADLFNRARNEQQYLRILKDEFKRINSSMPVHAIMDVTRNTNSGIRQYWHDWCNVNHASFGRVPSLELTKYIHEKNSNFDTLVWATPAGFSDGTSDERSASYKLNCTGPAALQPMPEKNAWSQAYFEMMLRETRWDPYLVGSRNVDESRQFSWKRSDDTDVQHEGLVRRCDG</sequence>
<dbReference type="Gene3D" id="3.20.20.40">
    <property type="entry name" value="1, 4-beta cellobiohydrolase"/>
    <property type="match status" value="1"/>
</dbReference>
<dbReference type="Proteomes" id="UP000799770">
    <property type="component" value="Unassembled WGS sequence"/>
</dbReference>
<dbReference type="InterPro" id="IPR036434">
    <property type="entry name" value="Beta_cellobiohydrolase_sf"/>
</dbReference>
<keyword evidence="3" id="KW-0732">Signal</keyword>
<dbReference type="SUPFAM" id="SSF51989">
    <property type="entry name" value="Glycosyl hydrolases family 6, cellulases"/>
    <property type="match status" value="1"/>
</dbReference>
<reference evidence="4" key="1">
    <citation type="journal article" date="2020" name="Stud. Mycol.">
        <title>101 Dothideomycetes genomes: a test case for predicting lifestyles and emergence of pathogens.</title>
        <authorList>
            <person name="Haridas S."/>
            <person name="Albert R."/>
            <person name="Binder M."/>
            <person name="Bloem J."/>
            <person name="Labutti K."/>
            <person name="Salamov A."/>
            <person name="Andreopoulos B."/>
            <person name="Baker S."/>
            <person name="Barry K."/>
            <person name="Bills G."/>
            <person name="Bluhm B."/>
            <person name="Cannon C."/>
            <person name="Castanera R."/>
            <person name="Culley D."/>
            <person name="Daum C."/>
            <person name="Ezra D."/>
            <person name="Gonzalez J."/>
            <person name="Henrissat B."/>
            <person name="Kuo A."/>
            <person name="Liang C."/>
            <person name="Lipzen A."/>
            <person name="Lutzoni F."/>
            <person name="Magnuson J."/>
            <person name="Mondo S."/>
            <person name="Nolan M."/>
            <person name="Ohm R."/>
            <person name="Pangilinan J."/>
            <person name="Park H.-J."/>
            <person name="Ramirez L."/>
            <person name="Alfaro M."/>
            <person name="Sun H."/>
            <person name="Tritt A."/>
            <person name="Yoshinaga Y."/>
            <person name="Zwiers L.-H."/>
            <person name="Turgeon B."/>
            <person name="Goodwin S."/>
            <person name="Spatafora J."/>
            <person name="Crous P."/>
            <person name="Grigoriev I."/>
        </authorList>
    </citation>
    <scope>NUCLEOTIDE SEQUENCE</scope>
    <source>
        <strain evidence="4">CBS 627.86</strain>
    </source>
</reference>
<dbReference type="AlphaFoldDB" id="A0A6A5ZR35"/>
<keyword evidence="5" id="KW-1185">Reference proteome</keyword>
<feature type="binding site" evidence="2">
    <location>
        <position position="338"/>
    </location>
    <ligand>
        <name>substrate</name>
    </ligand>
</feature>
<feature type="binding site" evidence="2">
    <location>
        <position position="216"/>
    </location>
    <ligand>
        <name>substrate</name>
    </ligand>
</feature>
<dbReference type="Pfam" id="PF01341">
    <property type="entry name" value="Glyco_hydro_6"/>
    <property type="match status" value="1"/>
</dbReference>
<accession>A0A6A5ZR35</accession>
<dbReference type="PIRSF" id="PIRSF001100">
    <property type="entry name" value="Beta_cellobiohydrolase"/>
    <property type="match status" value="1"/>
</dbReference>
<feature type="active site" description="Proton acceptor" evidence="1">
    <location>
        <position position="378"/>
    </location>
</feature>